<keyword evidence="6 7" id="KW-0472">Membrane</keyword>
<name>A0A410FZY4_9FLAO</name>
<evidence type="ECO:0000256" key="7">
    <source>
        <dbReference type="SAM" id="Phobius"/>
    </source>
</evidence>
<feature type="transmembrane region" description="Helical" evidence="7">
    <location>
        <begin position="21"/>
        <end position="37"/>
    </location>
</feature>
<dbReference type="RefSeq" id="WP_128248966.1">
    <property type="nucleotide sequence ID" value="NZ_CP034951.1"/>
</dbReference>
<feature type="transmembrane region" description="Helical" evidence="7">
    <location>
        <begin position="116"/>
        <end position="140"/>
    </location>
</feature>
<comment type="similarity">
    <text evidence="2">Belongs to the DoxX family.</text>
</comment>
<evidence type="ECO:0000313" key="8">
    <source>
        <dbReference type="EMBL" id="QAA80569.1"/>
    </source>
</evidence>
<dbReference type="Proteomes" id="UP000285517">
    <property type="component" value="Chromosome"/>
</dbReference>
<dbReference type="AlphaFoldDB" id="A0A410FZY4"/>
<proteinExistence type="inferred from homology"/>
<evidence type="ECO:0000313" key="9">
    <source>
        <dbReference type="Proteomes" id="UP000285517"/>
    </source>
</evidence>
<dbReference type="GO" id="GO:0005886">
    <property type="term" value="C:plasma membrane"/>
    <property type="evidence" value="ECO:0007669"/>
    <property type="project" value="UniProtKB-SubCell"/>
</dbReference>
<dbReference type="InterPro" id="IPR032808">
    <property type="entry name" value="DoxX"/>
</dbReference>
<keyword evidence="4 7" id="KW-0812">Transmembrane</keyword>
<keyword evidence="3" id="KW-1003">Cell membrane</keyword>
<evidence type="ECO:0000256" key="2">
    <source>
        <dbReference type="ARBA" id="ARBA00006679"/>
    </source>
</evidence>
<feature type="transmembrane region" description="Helical" evidence="7">
    <location>
        <begin position="85"/>
        <end position="104"/>
    </location>
</feature>
<reference evidence="8 9" key="1">
    <citation type="submission" date="2019-01" db="EMBL/GenBank/DDBJ databases">
        <title>Complete genome sequencing of Aequorivita sp. H23M31.</title>
        <authorList>
            <person name="Bae J.-W."/>
        </authorList>
    </citation>
    <scope>NUCLEOTIDE SEQUENCE [LARGE SCALE GENOMIC DNA]</scope>
    <source>
        <strain evidence="8 9">H23M31</strain>
    </source>
</reference>
<dbReference type="InterPro" id="IPR051907">
    <property type="entry name" value="DoxX-like_oxidoreductase"/>
</dbReference>
<feature type="transmembrane region" description="Helical" evidence="7">
    <location>
        <begin position="57"/>
        <end position="78"/>
    </location>
</feature>
<keyword evidence="9" id="KW-1185">Reference proteome</keyword>
<dbReference type="KEGG" id="aev:EI546_01960"/>
<evidence type="ECO:0000256" key="4">
    <source>
        <dbReference type="ARBA" id="ARBA00022692"/>
    </source>
</evidence>
<comment type="subcellular location">
    <subcellularLocation>
        <location evidence="1">Cell membrane</location>
        <topology evidence="1">Multi-pass membrane protein</topology>
    </subcellularLocation>
</comment>
<sequence length="149" mass="16856">MERIKYFLVGENGTARDFGLLILRLVFAFVLLYGHGYGKMSVIFSGQEIQFMDPIGIGITSSFYLAAFAEGLCAVLLILGLFSRIASLILTINFVVIFIFHAFIVNDAFEVLEMRYLYLFTFLALTFTGPGRFSLDYVLFSSKNNKRNI</sequence>
<accession>A0A410FZY4</accession>
<evidence type="ECO:0000256" key="3">
    <source>
        <dbReference type="ARBA" id="ARBA00022475"/>
    </source>
</evidence>
<dbReference type="PANTHER" id="PTHR33452:SF1">
    <property type="entry name" value="INNER MEMBRANE PROTEIN YPHA-RELATED"/>
    <property type="match status" value="1"/>
</dbReference>
<protein>
    <submittedName>
        <fullName evidence="8">DoxX family protein</fullName>
    </submittedName>
</protein>
<evidence type="ECO:0000256" key="1">
    <source>
        <dbReference type="ARBA" id="ARBA00004651"/>
    </source>
</evidence>
<evidence type="ECO:0000256" key="6">
    <source>
        <dbReference type="ARBA" id="ARBA00023136"/>
    </source>
</evidence>
<keyword evidence="5 7" id="KW-1133">Transmembrane helix</keyword>
<dbReference type="OrthoDB" id="9813193at2"/>
<dbReference type="PANTHER" id="PTHR33452">
    <property type="entry name" value="OXIDOREDUCTASE CATD-RELATED"/>
    <property type="match status" value="1"/>
</dbReference>
<organism evidence="8 9">
    <name type="scientific">Aequorivita ciconiae</name>
    <dbReference type="NCBI Taxonomy" id="2494375"/>
    <lineage>
        <taxon>Bacteria</taxon>
        <taxon>Pseudomonadati</taxon>
        <taxon>Bacteroidota</taxon>
        <taxon>Flavobacteriia</taxon>
        <taxon>Flavobacteriales</taxon>
        <taxon>Flavobacteriaceae</taxon>
        <taxon>Aequorivita</taxon>
    </lineage>
</organism>
<gene>
    <name evidence="8" type="ORF">EI546_01960</name>
</gene>
<dbReference type="Pfam" id="PF07681">
    <property type="entry name" value="DoxX"/>
    <property type="match status" value="1"/>
</dbReference>
<evidence type="ECO:0000256" key="5">
    <source>
        <dbReference type="ARBA" id="ARBA00022989"/>
    </source>
</evidence>
<dbReference type="EMBL" id="CP034951">
    <property type="protein sequence ID" value="QAA80569.1"/>
    <property type="molecule type" value="Genomic_DNA"/>
</dbReference>